<reference evidence="2" key="1">
    <citation type="submission" date="2015-04" db="UniProtKB">
        <authorList>
            <consortium name="EnsemblPlants"/>
        </authorList>
    </citation>
    <scope>IDENTIFICATION</scope>
</reference>
<sequence>EALTTIRIEVWGARSSTSTLGLVLPGFTTNGPTSGSIDPFLFLFLFLLLPPPVIFFSLPATERREGGGAPVLQWWNGLDGGGQACSRATRTRGSQWLAERVEELAGTSSRRASLRLQGRWLWWLDGVDREEGKLEKWIPLVEASPLVRGFGL</sequence>
<dbReference type="EnsemblPlants" id="OMERI02G34140.1">
    <property type="protein sequence ID" value="OMERI02G34140.1"/>
    <property type="gene ID" value="OMERI02G34140"/>
</dbReference>
<evidence type="ECO:0000313" key="3">
    <source>
        <dbReference type="Proteomes" id="UP000008021"/>
    </source>
</evidence>
<proteinExistence type="predicted"/>
<keyword evidence="1" id="KW-0472">Membrane</keyword>
<protein>
    <submittedName>
        <fullName evidence="2">Uncharacterized protein</fullName>
    </submittedName>
</protein>
<dbReference type="HOGENOM" id="CLU_1726979_0_0_1"/>
<feature type="transmembrane region" description="Helical" evidence="1">
    <location>
        <begin position="40"/>
        <end position="58"/>
    </location>
</feature>
<dbReference type="Gramene" id="OMERI02G34140.1">
    <property type="protein sequence ID" value="OMERI02G34140.1"/>
    <property type="gene ID" value="OMERI02G34140"/>
</dbReference>
<organism evidence="2">
    <name type="scientific">Oryza meridionalis</name>
    <dbReference type="NCBI Taxonomy" id="40149"/>
    <lineage>
        <taxon>Eukaryota</taxon>
        <taxon>Viridiplantae</taxon>
        <taxon>Streptophyta</taxon>
        <taxon>Embryophyta</taxon>
        <taxon>Tracheophyta</taxon>
        <taxon>Spermatophyta</taxon>
        <taxon>Magnoliopsida</taxon>
        <taxon>Liliopsida</taxon>
        <taxon>Poales</taxon>
        <taxon>Poaceae</taxon>
        <taxon>BOP clade</taxon>
        <taxon>Oryzoideae</taxon>
        <taxon>Oryzeae</taxon>
        <taxon>Oryzinae</taxon>
        <taxon>Oryza</taxon>
    </lineage>
</organism>
<reference evidence="2" key="2">
    <citation type="submission" date="2018-05" db="EMBL/GenBank/DDBJ databases">
        <title>OmerRS3 (Oryza meridionalis Reference Sequence Version 3).</title>
        <authorList>
            <person name="Zhang J."/>
            <person name="Kudrna D."/>
            <person name="Lee S."/>
            <person name="Talag J."/>
            <person name="Welchert J."/>
            <person name="Wing R.A."/>
        </authorList>
    </citation>
    <scope>NUCLEOTIDE SEQUENCE [LARGE SCALE GENOMIC DNA]</scope>
    <source>
        <strain evidence="2">cv. OR44</strain>
    </source>
</reference>
<keyword evidence="1" id="KW-0812">Transmembrane</keyword>
<dbReference type="Proteomes" id="UP000008021">
    <property type="component" value="Chromosome 2"/>
</dbReference>
<name>A0A0E0CSN8_9ORYZ</name>
<accession>A0A0E0CSN8</accession>
<evidence type="ECO:0000313" key="2">
    <source>
        <dbReference type="EnsemblPlants" id="OMERI02G34140.1"/>
    </source>
</evidence>
<keyword evidence="1" id="KW-1133">Transmembrane helix</keyword>
<dbReference type="AlphaFoldDB" id="A0A0E0CSN8"/>
<keyword evidence="3" id="KW-1185">Reference proteome</keyword>
<evidence type="ECO:0000256" key="1">
    <source>
        <dbReference type="SAM" id="Phobius"/>
    </source>
</evidence>